<dbReference type="PANTHER" id="PTHR43056">
    <property type="entry name" value="PEPTIDASE S9 PROLYL OLIGOPEPTIDASE"/>
    <property type="match status" value="1"/>
</dbReference>
<feature type="domain" description="Xaa-Pro dipeptidyl-peptidase C-terminal" evidence="10">
    <location>
        <begin position="387"/>
        <end position="617"/>
    </location>
</feature>
<protein>
    <recommendedName>
        <fullName evidence="3">Xaa-Pro dipeptidyl-peptidase</fullName>
        <ecNumber evidence="3">3.4.14.11</ecNumber>
    </recommendedName>
    <alternativeName>
        <fullName evidence="8">X-prolyl-dipeptidyl aminopeptidase</fullName>
    </alternativeName>
</protein>
<evidence type="ECO:0000256" key="6">
    <source>
        <dbReference type="ARBA" id="ARBA00022801"/>
    </source>
</evidence>
<dbReference type="Gene3D" id="2.60.120.260">
    <property type="entry name" value="Galactose-binding domain-like"/>
    <property type="match status" value="1"/>
</dbReference>
<dbReference type="GO" id="GO:0008239">
    <property type="term" value="F:dipeptidyl-peptidase activity"/>
    <property type="evidence" value="ECO:0007669"/>
    <property type="project" value="UniProtKB-EC"/>
</dbReference>
<keyword evidence="6" id="KW-0378">Hydrolase</keyword>
<evidence type="ECO:0000256" key="9">
    <source>
        <dbReference type="SAM" id="SignalP"/>
    </source>
</evidence>
<comment type="catalytic activity">
    <reaction evidence="1">
        <text>Hydrolyzes Xaa-Pro-|- bonds to release unblocked, N-terminal dipeptides from substrates including Ala-Pro-|-p-nitroanilide and (sequentially) Tyr-Pro-|-Phe-Pro-|-Gly-Pro-|-Ile.</text>
        <dbReference type="EC" id="3.4.14.11"/>
    </reaction>
</comment>
<comment type="caution">
    <text evidence="11">The sequence shown here is derived from an EMBL/GenBank/DDBJ whole genome shotgun (WGS) entry which is preliminary data.</text>
</comment>
<evidence type="ECO:0000256" key="5">
    <source>
        <dbReference type="ARBA" id="ARBA00022670"/>
    </source>
</evidence>
<dbReference type="NCBIfam" id="NF003780">
    <property type="entry name" value="PRK05371.1-1"/>
    <property type="match status" value="1"/>
</dbReference>
<keyword evidence="7" id="KW-0720">Serine protease</keyword>
<keyword evidence="12" id="KW-1185">Reference proteome</keyword>
<dbReference type="InterPro" id="IPR013736">
    <property type="entry name" value="Xaa-Pro_dipept_C"/>
</dbReference>
<dbReference type="InterPro" id="IPR008252">
    <property type="entry name" value="Pept_S15_Xpro"/>
</dbReference>
<sequence length="713" mass="76495">MRRRIPAGAAAITAGVLAAGMLTAAGAQAAPQDTEPAADADTAASGPVFVDGMAQPVFEEPWVRHELWVETEFDSDGDGKRDRMHVEVARPSETETGDLTVPVVYETSPYYSGSASTQSRYFWDVNHELGEKPPLRESPPPISAPGGTSPIISNSHVSTWVPRGFAVVHSESPGTGLSQGCPTVGGSNESLAPKAVVDWLNGRATGYTSADGDEEVDAYWSTGKVGMTGTSYNGTLPLAAATTGVDGLEAIIPVAPNTSYYHYYRSNGLVRNPGGWLGEDVDYLFDYINSGDPDNRQYCIDTYRDQMQAEHDRVTGDYNEFWAERDYLNQLDDLEAATLMAHAFNDWNVMPEHSVRISEALKERGVPVQEYFHQGGHGGAPPHEMMNRWFSRYLYGVENGVEDDPRRAWIVRNETGASTLTPYDDYPNPAAATVTLNLQAGGASVGGMTSLAKPGTERETLVDAGNAACNAGTLATQESQHRLLYTTPVFDEDVHISGTPTVTVRMASSKDRANLSAALVRLPWTGASGCTSSTRSSSTSVVTRGWADPLNRTSLSEEDPMEPGEFVDVTFPLQPDDQVIPAGRQLGLMIYSTDPEFTIRPQPGTELTIDLTATSVELPVVGGPLAMPVCTEDDDRATVVIGGVDSGVPNHALAGSCTVNHHILDGEHWDNHGEFVRHASDVADQLRAASVITARERAAIVSAAARSAVGRGR</sequence>
<dbReference type="Proteomes" id="UP000469185">
    <property type="component" value="Unassembled WGS sequence"/>
</dbReference>
<dbReference type="PANTHER" id="PTHR43056:SF10">
    <property type="entry name" value="COCE_NOND FAMILY, PUTATIVE (AFU_ORTHOLOGUE AFUA_7G00600)-RELATED"/>
    <property type="match status" value="1"/>
</dbReference>
<dbReference type="GO" id="GO:0008236">
    <property type="term" value="F:serine-type peptidase activity"/>
    <property type="evidence" value="ECO:0007669"/>
    <property type="project" value="UniProtKB-KW"/>
</dbReference>
<evidence type="ECO:0000256" key="1">
    <source>
        <dbReference type="ARBA" id="ARBA00000123"/>
    </source>
</evidence>
<gene>
    <name evidence="11" type="ORF">G1H11_01905</name>
</gene>
<evidence type="ECO:0000313" key="12">
    <source>
        <dbReference type="Proteomes" id="UP000469185"/>
    </source>
</evidence>
<name>A0A6N9YGM0_9ACTN</name>
<keyword evidence="9" id="KW-0732">Signal</keyword>
<dbReference type="InterPro" id="IPR050585">
    <property type="entry name" value="Xaa-Pro_dipeptidyl-ppase/CocE"/>
</dbReference>
<dbReference type="InterPro" id="IPR029058">
    <property type="entry name" value="AB_hydrolase_fold"/>
</dbReference>
<dbReference type="SUPFAM" id="SSF49785">
    <property type="entry name" value="Galactose-binding domain-like"/>
    <property type="match status" value="1"/>
</dbReference>
<dbReference type="GO" id="GO:0004177">
    <property type="term" value="F:aminopeptidase activity"/>
    <property type="evidence" value="ECO:0007669"/>
    <property type="project" value="UniProtKB-KW"/>
</dbReference>
<evidence type="ECO:0000256" key="2">
    <source>
        <dbReference type="ARBA" id="ARBA00010819"/>
    </source>
</evidence>
<proteinExistence type="inferred from homology"/>
<feature type="chain" id="PRO_5026818320" description="Xaa-Pro dipeptidyl-peptidase" evidence="9">
    <location>
        <begin position="30"/>
        <end position="713"/>
    </location>
</feature>
<accession>A0A6N9YGM0</accession>
<evidence type="ECO:0000313" key="11">
    <source>
        <dbReference type="EMBL" id="NED94058.1"/>
    </source>
</evidence>
<dbReference type="Pfam" id="PF02129">
    <property type="entry name" value="Peptidase_S15"/>
    <property type="match status" value="1"/>
</dbReference>
<feature type="signal peptide" evidence="9">
    <location>
        <begin position="1"/>
        <end position="29"/>
    </location>
</feature>
<dbReference type="EMBL" id="JAAGOB010000001">
    <property type="protein sequence ID" value="NED94058.1"/>
    <property type="molecule type" value="Genomic_DNA"/>
</dbReference>
<dbReference type="InterPro" id="IPR000383">
    <property type="entry name" value="Xaa-Pro-like_dom"/>
</dbReference>
<dbReference type="SMART" id="SM00939">
    <property type="entry name" value="PepX_C"/>
    <property type="match status" value="1"/>
</dbReference>
<evidence type="ECO:0000256" key="4">
    <source>
        <dbReference type="ARBA" id="ARBA00022438"/>
    </source>
</evidence>
<organism evidence="11 12">
    <name type="scientific">Phytoactinopolyspora alkaliphila</name>
    <dbReference type="NCBI Taxonomy" id="1783498"/>
    <lineage>
        <taxon>Bacteria</taxon>
        <taxon>Bacillati</taxon>
        <taxon>Actinomycetota</taxon>
        <taxon>Actinomycetes</taxon>
        <taxon>Jiangellales</taxon>
        <taxon>Jiangellaceae</taxon>
        <taxon>Phytoactinopolyspora</taxon>
    </lineage>
</organism>
<evidence type="ECO:0000256" key="8">
    <source>
        <dbReference type="ARBA" id="ARBA00030045"/>
    </source>
</evidence>
<comment type="similarity">
    <text evidence="2">Belongs to the peptidase S15 family.</text>
</comment>
<dbReference type="Pfam" id="PF08530">
    <property type="entry name" value="PepX_C"/>
    <property type="match status" value="1"/>
</dbReference>
<evidence type="ECO:0000256" key="7">
    <source>
        <dbReference type="ARBA" id="ARBA00022825"/>
    </source>
</evidence>
<dbReference type="GO" id="GO:0006508">
    <property type="term" value="P:proteolysis"/>
    <property type="evidence" value="ECO:0007669"/>
    <property type="project" value="UniProtKB-KW"/>
</dbReference>
<keyword evidence="5" id="KW-0645">Protease</keyword>
<dbReference type="Gene3D" id="3.40.50.1820">
    <property type="entry name" value="alpha/beta hydrolase"/>
    <property type="match status" value="2"/>
</dbReference>
<dbReference type="EC" id="3.4.14.11" evidence="3"/>
<keyword evidence="4" id="KW-0031">Aminopeptidase</keyword>
<evidence type="ECO:0000256" key="3">
    <source>
        <dbReference type="ARBA" id="ARBA00012463"/>
    </source>
</evidence>
<dbReference type="SUPFAM" id="SSF53474">
    <property type="entry name" value="alpha/beta-Hydrolases"/>
    <property type="match status" value="1"/>
</dbReference>
<reference evidence="11 12" key="1">
    <citation type="submission" date="2020-02" db="EMBL/GenBank/DDBJ databases">
        <authorList>
            <person name="Li X.-J."/>
            <person name="Feng X.-M."/>
        </authorList>
    </citation>
    <scope>NUCLEOTIDE SEQUENCE [LARGE SCALE GENOMIC DNA]</scope>
    <source>
        <strain evidence="11 12">CGMCC 4.7225</strain>
    </source>
</reference>
<dbReference type="AlphaFoldDB" id="A0A6N9YGM0"/>
<dbReference type="PRINTS" id="PR00923">
    <property type="entry name" value="LACTOPTASE"/>
</dbReference>
<evidence type="ECO:0000259" key="10">
    <source>
        <dbReference type="SMART" id="SM00939"/>
    </source>
</evidence>
<dbReference type="InterPro" id="IPR008979">
    <property type="entry name" value="Galactose-bd-like_sf"/>
</dbReference>